<protein>
    <submittedName>
        <fullName evidence="2">Glycosyltransferase</fullName>
    </submittedName>
</protein>
<evidence type="ECO:0000313" key="3">
    <source>
        <dbReference type="Proteomes" id="UP000013063"/>
    </source>
</evidence>
<dbReference type="STRING" id="1292034.OR37_03065"/>
<dbReference type="GO" id="GO:0016757">
    <property type="term" value="F:glycosyltransferase activity"/>
    <property type="evidence" value="ECO:0007669"/>
    <property type="project" value="InterPro"/>
</dbReference>
<keyword evidence="3" id="KW-1185">Reference proteome</keyword>
<accession>R0E693</accession>
<dbReference type="SUPFAM" id="SSF53756">
    <property type="entry name" value="UDP-Glycosyltransferase/glycogen phosphorylase"/>
    <property type="match status" value="1"/>
</dbReference>
<proteinExistence type="predicted"/>
<dbReference type="EMBL" id="APMP01000022">
    <property type="protein sequence ID" value="ENZ81063.1"/>
    <property type="molecule type" value="Genomic_DNA"/>
</dbReference>
<evidence type="ECO:0000259" key="1">
    <source>
        <dbReference type="Pfam" id="PF00534"/>
    </source>
</evidence>
<reference evidence="2 3" key="1">
    <citation type="journal article" date="2013" name="Genome Announc.">
        <title>Draft Genome Sequence for Caulobacter sp. Strain OR37, a Bacterium Tolerant to Heavy Metals.</title>
        <authorList>
            <person name="Utturkar S.M."/>
            <person name="Bollmann A."/>
            <person name="Brzoska R.M."/>
            <person name="Klingeman D.M."/>
            <person name="Epstein S.E."/>
            <person name="Palumbo A.V."/>
            <person name="Brown S.D."/>
        </authorList>
    </citation>
    <scope>NUCLEOTIDE SEQUENCE [LARGE SCALE GENOMIC DNA]</scope>
    <source>
        <strain evidence="2 3">OR37</strain>
    </source>
</reference>
<dbReference type="Proteomes" id="UP000013063">
    <property type="component" value="Unassembled WGS sequence"/>
</dbReference>
<name>R0E693_CAUVI</name>
<comment type="caution">
    <text evidence="2">The sequence shown here is derived from an EMBL/GenBank/DDBJ whole genome shotgun (WGS) entry which is preliminary data.</text>
</comment>
<keyword evidence="2" id="KW-0808">Transferase</keyword>
<dbReference type="InterPro" id="IPR001296">
    <property type="entry name" value="Glyco_trans_1"/>
</dbReference>
<dbReference type="Gene3D" id="3.40.50.2000">
    <property type="entry name" value="Glycogen Phosphorylase B"/>
    <property type="match status" value="2"/>
</dbReference>
<dbReference type="PATRIC" id="fig|1292034.3.peg.3046"/>
<dbReference type="AlphaFoldDB" id="R0E693"/>
<dbReference type="eggNOG" id="COG0438">
    <property type="taxonomic scope" value="Bacteria"/>
</dbReference>
<gene>
    <name evidence="2" type="ORF">OR37_03065</name>
</gene>
<dbReference type="Pfam" id="PF00534">
    <property type="entry name" value="Glycos_transf_1"/>
    <property type="match status" value="1"/>
</dbReference>
<organism evidence="2 3">
    <name type="scientific">Caulobacter vibrioides OR37</name>
    <dbReference type="NCBI Taxonomy" id="1292034"/>
    <lineage>
        <taxon>Bacteria</taxon>
        <taxon>Pseudomonadati</taxon>
        <taxon>Pseudomonadota</taxon>
        <taxon>Alphaproteobacteria</taxon>
        <taxon>Caulobacterales</taxon>
        <taxon>Caulobacteraceae</taxon>
        <taxon>Caulobacter</taxon>
    </lineage>
</organism>
<sequence>MNHLARHRPIIFVWENFGPLHVDRCEALARDVPEIPVIGLEILSRSSDYDWISESSNSFKKITLSSPEERDPWSPWKIISAIASNRPQAVFFCHYQRPEILLAAFMVRALGIKTFTMNDSKFDDYRRDLWREAVKTFFLLPYQGALAASQRSADYLRFLGIQRHHIALGYDAVSVSRIRHLANSAPAPGGEDFANRHFTIVARLIPKKNIALALRALAILARANKPRRLVICGSGPLESELKALSQDLGLSNLVEFKGFVQTEEVCRTLATSLALILPSTEEQFGQVIPEALSMGVPVLVSDNCGARDHLVKTGINGFVFEPSNAEGLAFFMRLLSSSESTWTEMAKAAADSASLGDVGDFVNGVRQLLGAVSTQAKSRPRSPRL</sequence>
<dbReference type="PANTHER" id="PTHR45947:SF3">
    <property type="entry name" value="SULFOQUINOVOSYL TRANSFERASE SQD2"/>
    <property type="match status" value="1"/>
</dbReference>
<evidence type="ECO:0000313" key="2">
    <source>
        <dbReference type="EMBL" id="ENZ81063.1"/>
    </source>
</evidence>
<feature type="domain" description="Glycosyl transferase family 1" evidence="1">
    <location>
        <begin position="198"/>
        <end position="349"/>
    </location>
</feature>
<dbReference type="PANTHER" id="PTHR45947">
    <property type="entry name" value="SULFOQUINOVOSYL TRANSFERASE SQD2"/>
    <property type="match status" value="1"/>
</dbReference>
<dbReference type="InterPro" id="IPR050194">
    <property type="entry name" value="Glycosyltransferase_grp1"/>
</dbReference>